<proteinExistence type="predicted"/>
<feature type="compositionally biased region" description="Basic residues" evidence="1">
    <location>
        <begin position="1"/>
        <end position="16"/>
    </location>
</feature>
<reference evidence="2 3" key="1">
    <citation type="submission" date="2019-06" db="EMBL/GenBank/DDBJ databases">
        <title>Sequencing the genomes of 1000 actinobacteria strains.</title>
        <authorList>
            <person name="Klenk H.-P."/>
        </authorList>
    </citation>
    <scope>NUCLEOTIDE SEQUENCE [LARGE SCALE GENOMIC DNA]</scope>
    <source>
        <strain evidence="2 3">DSM 102200</strain>
    </source>
</reference>
<feature type="region of interest" description="Disordered" evidence="1">
    <location>
        <begin position="201"/>
        <end position="275"/>
    </location>
</feature>
<dbReference type="EMBL" id="VFOZ01000001">
    <property type="protein sequence ID" value="TQL95029.1"/>
    <property type="molecule type" value="Genomic_DNA"/>
</dbReference>
<gene>
    <name evidence="2" type="ORF">FB559_0522</name>
</gene>
<sequence>MCGCQRTHRLSARPSRRGSPGAASRAIATRAGAAGQLLLEDHHVTARSPGTGRPVSAPGIASPTSARHVLARQHDPQPQRQPHASPTAGRPRRAPDVPMFELGSALRPFVRHLDQSRHVTCLKRRVPAQDGHKRAEHQPLPQPPHLPETTSTGRGRPRASGASVPTSATSPLGPAPSSPRSSGGPACRRLAVPALSRSVDPLPAATVRRRSLSTRQPHAARTLRPAQPLDRPMPTSPHRHWPYGSRSTIRHGRGGGRAQRANSVARDSRTTVMRI</sequence>
<feature type="region of interest" description="Disordered" evidence="1">
    <location>
        <begin position="1"/>
        <end position="26"/>
    </location>
</feature>
<feature type="region of interest" description="Disordered" evidence="1">
    <location>
        <begin position="66"/>
        <end position="96"/>
    </location>
</feature>
<evidence type="ECO:0000313" key="3">
    <source>
        <dbReference type="Proteomes" id="UP000316096"/>
    </source>
</evidence>
<feature type="region of interest" description="Disordered" evidence="1">
    <location>
        <begin position="42"/>
        <end position="61"/>
    </location>
</feature>
<evidence type="ECO:0000256" key="1">
    <source>
        <dbReference type="SAM" id="MobiDB-lite"/>
    </source>
</evidence>
<protein>
    <submittedName>
        <fullName evidence="2">Uncharacterized protein</fullName>
    </submittedName>
</protein>
<dbReference type="AlphaFoldDB" id="A0A543CD59"/>
<dbReference type="Proteomes" id="UP000316096">
    <property type="component" value="Unassembled WGS sequence"/>
</dbReference>
<accession>A0A543CD59</accession>
<organism evidence="2 3">
    <name type="scientific">Actinoallomurus bryophytorum</name>
    <dbReference type="NCBI Taxonomy" id="1490222"/>
    <lineage>
        <taxon>Bacteria</taxon>
        <taxon>Bacillati</taxon>
        <taxon>Actinomycetota</taxon>
        <taxon>Actinomycetes</taxon>
        <taxon>Streptosporangiales</taxon>
        <taxon>Thermomonosporaceae</taxon>
        <taxon>Actinoallomurus</taxon>
    </lineage>
</organism>
<comment type="caution">
    <text evidence="2">The sequence shown here is derived from an EMBL/GenBank/DDBJ whole genome shotgun (WGS) entry which is preliminary data.</text>
</comment>
<evidence type="ECO:0000313" key="2">
    <source>
        <dbReference type="EMBL" id="TQL95029.1"/>
    </source>
</evidence>
<keyword evidence="3" id="KW-1185">Reference proteome</keyword>
<feature type="region of interest" description="Disordered" evidence="1">
    <location>
        <begin position="127"/>
        <end position="187"/>
    </location>
</feature>
<name>A0A543CD59_9ACTN</name>